<evidence type="ECO:0000256" key="3">
    <source>
        <dbReference type="ARBA" id="ARBA00022741"/>
    </source>
</evidence>
<dbReference type="InterPro" id="IPR036640">
    <property type="entry name" value="ABC1_TM_sf"/>
</dbReference>
<dbReference type="PROSITE" id="PS00211">
    <property type="entry name" value="ABC_TRANSPORTER_1"/>
    <property type="match status" value="1"/>
</dbReference>
<evidence type="ECO:0000313" key="11">
    <source>
        <dbReference type="Proteomes" id="UP000182360"/>
    </source>
</evidence>
<dbReference type="Pfam" id="PF00664">
    <property type="entry name" value="ABC_membrane"/>
    <property type="match status" value="1"/>
</dbReference>
<dbReference type="InterPro" id="IPR039421">
    <property type="entry name" value="Type_1_exporter"/>
</dbReference>
<dbReference type="GO" id="GO:0015421">
    <property type="term" value="F:ABC-type oligopeptide transporter activity"/>
    <property type="evidence" value="ECO:0007669"/>
    <property type="project" value="TreeGrafter"/>
</dbReference>
<keyword evidence="3" id="KW-0547">Nucleotide-binding</keyword>
<reference evidence="10 11" key="1">
    <citation type="submission" date="2016-10" db="EMBL/GenBank/DDBJ databases">
        <authorList>
            <person name="de Groot N.N."/>
        </authorList>
    </citation>
    <scope>NUCLEOTIDE SEQUENCE [LARGE SCALE GENOMIC DNA]</scope>
    <source>
        <strain evidence="10 11">B25</strain>
    </source>
</reference>
<evidence type="ECO:0000313" key="10">
    <source>
        <dbReference type="EMBL" id="SEQ59641.1"/>
    </source>
</evidence>
<keyword evidence="2 7" id="KW-0812">Transmembrane</keyword>
<keyword evidence="5 7" id="KW-1133">Transmembrane helix</keyword>
<dbReference type="InterPro" id="IPR011527">
    <property type="entry name" value="ABC1_TM_dom"/>
</dbReference>
<dbReference type="RefSeq" id="WP_074644233.1">
    <property type="nucleotide sequence ID" value="NZ_FOFU01000006.1"/>
</dbReference>
<dbReference type="SUPFAM" id="SSF90123">
    <property type="entry name" value="ABC transporter transmembrane region"/>
    <property type="match status" value="1"/>
</dbReference>
<accession>A0A1H9HB92</accession>
<dbReference type="Pfam" id="PF00005">
    <property type="entry name" value="ABC_tran"/>
    <property type="match status" value="1"/>
</dbReference>
<dbReference type="FunFam" id="3.40.50.300:FF:000218">
    <property type="entry name" value="Multidrug ABC transporter ATP-binding protein"/>
    <property type="match status" value="1"/>
</dbReference>
<dbReference type="SUPFAM" id="SSF52540">
    <property type="entry name" value="P-loop containing nucleoside triphosphate hydrolases"/>
    <property type="match status" value="1"/>
</dbReference>
<organism evidence="10 11">
    <name type="scientific">Treponema bryantii</name>
    <dbReference type="NCBI Taxonomy" id="163"/>
    <lineage>
        <taxon>Bacteria</taxon>
        <taxon>Pseudomonadati</taxon>
        <taxon>Spirochaetota</taxon>
        <taxon>Spirochaetia</taxon>
        <taxon>Spirochaetales</taxon>
        <taxon>Treponemataceae</taxon>
        <taxon>Treponema</taxon>
    </lineage>
</organism>
<feature type="domain" description="ABC transporter" evidence="8">
    <location>
        <begin position="339"/>
        <end position="573"/>
    </location>
</feature>
<name>A0A1H9HB92_9SPIR</name>
<dbReference type="STRING" id="163.SAMN04487775_101119"/>
<dbReference type="EMBL" id="FOFU01000006">
    <property type="protein sequence ID" value="SEQ59641.1"/>
    <property type="molecule type" value="Genomic_DNA"/>
</dbReference>
<evidence type="ECO:0000256" key="4">
    <source>
        <dbReference type="ARBA" id="ARBA00022840"/>
    </source>
</evidence>
<dbReference type="PROSITE" id="PS50893">
    <property type="entry name" value="ABC_TRANSPORTER_2"/>
    <property type="match status" value="1"/>
</dbReference>
<dbReference type="GO" id="GO:0005886">
    <property type="term" value="C:plasma membrane"/>
    <property type="evidence" value="ECO:0007669"/>
    <property type="project" value="UniProtKB-SubCell"/>
</dbReference>
<dbReference type="Proteomes" id="UP000182360">
    <property type="component" value="Unassembled WGS sequence"/>
</dbReference>
<dbReference type="GO" id="GO:0016887">
    <property type="term" value="F:ATP hydrolysis activity"/>
    <property type="evidence" value="ECO:0007669"/>
    <property type="project" value="InterPro"/>
</dbReference>
<evidence type="ECO:0000256" key="5">
    <source>
        <dbReference type="ARBA" id="ARBA00022989"/>
    </source>
</evidence>
<feature type="transmembrane region" description="Helical" evidence="7">
    <location>
        <begin position="162"/>
        <end position="180"/>
    </location>
</feature>
<proteinExistence type="predicted"/>
<dbReference type="InterPro" id="IPR003593">
    <property type="entry name" value="AAA+_ATPase"/>
</dbReference>
<dbReference type="InterPro" id="IPR027417">
    <property type="entry name" value="P-loop_NTPase"/>
</dbReference>
<sequence length="576" mass="64626">MDFSKHPLKIFFSYYKPHWPLFAADMTCAVFMAAIDIAFPMFSRYALNTLIPNHELKTFLILVAVLLVGFCLHKGCNWFVAYWGHVFGTRVEQDMRRDVFDHLEKLPFSFYDTNRTGKIMSRATTDLFEITELAHHGPEDFTIAMLNLIGAFVMMLHIRWELAIIVVIVLPVMIAIGIVSRRNLSKTSKKVKEITAEVNAGLESSISGIRVTKGFNNEEFERERFAGFNKQFSDAKKWRYKYMATFFSNIEFCNNLLSLVVLGAGGYFIIKGKMTLPDLVAANLFVAAFRAPIGKLNFLVEQYTNGMAGFHRFLEIMRTEPEPADSPDAVEILSARGNINFKNVDFSYTADYPVLTGVNLDIRSGEKFALVGASGGGKSTLCNLIPRFYEITGGEISLDGIDIKKIKKSSLRSQIGIVQQDVFLFAGTIRENIAYGKPTATDAEIEQAARRAEIHDDIMKMPNGYDTIVGERGIKLSGGQKQRVSIARCFLKNPPILILDEATSALDTATEIKIQHSFDELSKGRTTLVIAHRLSTIKNADKIAVVTDHGIAEQGTHDELMAKRGEYYKLRTVQEE</sequence>
<dbReference type="CDD" id="cd18549">
    <property type="entry name" value="ABC_6TM_YwjA_like"/>
    <property type="match status" value="1"/>
</dbReference>
<evidence type="ECO:0000259" key="8">
    <source>
        <dbReference type="PROSITE" id="PS50893"/>
    </source>
</evidence>
<evidence type="ECO:0000256" key="7">
    <source>
        <dbReference type="SAM" id="Phobius"/>
    </source>
</evidence>
<evidence type="ECO:0000256" key="2">
    <source>
        <dbReference type="ARBA" id="ARBA00022692"/>
    </source>
</evidence>
<dbReference type="PANTHER" id="PTHR43394">
    <property type="entry name" value="ATP-DEPENDENT PERMEASE MDL1, MITOCHONDRIAL"/>
    <property type="match status" value="1"/>
</dbReference>
<dbReference type="InterPro" id="IPR003439">
    <property type="entry name" value="ABC_transporter-like_ATP-bd"/>
</dbReference>
<gene>
    <name evidence="10" type="ORF">SAMN04487977_106125</name>
</gene>
<feature type="transmembrane region" description="Helical" evidence="7">
    <location>
        <begin position="246"/>
        <end position="270"/>
    </location>
</feature>
<feature type="domain" description="ABC transmembrane type-1" evidence="9">
    <location>
        <begin position="28"/>
        <end position="305"/>
    </location>
</feature>
<feature type="transmembrane region" description="Helical" evidence="7">
    <location>
        <begin position="20"/>
        <end position="39"/>
    </location>
</feature>
<comment type="subcellular location">
    <subcellularLocation>
        <location evidence="1">Cell membrane</location>
        <topology evidence="1">Multi-pass membrane protein</topology>
    </subcellularLocation>
</comment>
<dbReference type="PANTHER" id="PTHR43394:SF1">
    <property type="entry name" value="ATP-BINDING CASSETTE SUB-FAMILY B MEMBER 10, MITOCHONDRIAL"/>
    <property type="match status" value="1"/>
</dbReference>
<dbReference type="Gene3D" id="1.20.1560.10">
    <property type="entry name" value="ABC transporter type 1, transmembrane domain"/>
    <property type="match status" value="1"/>
</dbReference>
<dbReference type="GO" id="GO:0005524">
    <property type="term" value="F:ATP binding"/>
    <property type="evidence" value="ECO:0007669"/>
    <property type="project" value="UniProtKB-KW"/>
</dbReference>
<feature type="transmembrane region" description="Helical" evidence="7">
    <location>
        <begin position="59"/>
        <end position="80"/>
    </location>
</feature>
<protein>
    <submittedName>
        <fullName evidence="10">ATP-binding cassette, subfamily B</fullName>
    </submittedName>
</protein>
<keyword evidence="4 10" id="KW-0067">ATP-binding</keyword>
<dbReference type="SMART" id="SM00382">
    <property type="entry name" value="AAA"/>
    <property type="match status" value="1"/>
</dbReference>
<dbReference type="OrthoDB" id="341671at2"/>
<dbReference type="AlphaFoldDB" id="A0A1H9HB92"/>
<dbReference type="CDD" id="cd03251">
    <property type="entry name" value="ABCC_MsbA"/>
    <property type="match status" value="1"/>
</dbReference>
<keyword evidence="6 7" id="KW-0472">Membrane</keyword>
<dbReference type="Gene3D" id="3.40.50.300">
    <property type="entry name" value="P-loop containing nucleotide triphosphate hydrolases"/>
    <property type="match status" value="1"/>
</dbReference>
<evidence type="ECO:0000256" key="6">
    <source>
        <dbReference type="ARBA" id="ARBA00023136"/>
    </source>
</evidence>
<dbReference type="InterPro" id="IPR017871">
    <property type="entry name" value="ABC_transporter-like_CS"/>
</dbReference>
<dbReference type="PROSITE" id="PS50929">
    <property type="entry name" value="ABC_TM1F"/>
    <property type="match status" value="1"/>
</dbReference>
<evidence type="ECO:0000256" key="1">
    <source>
        <dbReference type="ARBA" id="ARBA00004651"/>
    </source>
</evidence>
<evidence type="ECO:0000259" key="9">
    <source>
        <dbReference type="PROSITE" id="PS50929"/>
    </source>
</evidence>
<keyword evidence="11" id="KW-1185">Reference proteome</keyword>